<sequence>MEIAGREWNGYAVYFRRIQLGNIKHYKYGIDIQSKNFTVGFVQCFQLICPLPPFFLLTCLVSSFRTGVAFSRQLCEEMGRFYCPDGYEASQGSDVRYIPSNSIACCYCGYIIKGKLKKRNVESGSAIFFHVITLYD</sequence>
<dbReference type="EMBL" id="OX597831">
    <property type="protein sequence ID" value="CAI9735852.1"/>
    <property type="molecule type" value="Genomic_DNA"/>
</dbReference>
<organism evidence="1 2">
    <name type="scientific">Octopus vulgaris</name>
    <name type="common">Common octopus</name>
    <dbReference type="NCBI Taxonomy" id="6645"/>
    <lineage>
        <taxon>Eukaryota</taxon>
        <taxon>Metazoa</taxon>
        <taxon>Spiralia</taxon>
        <taxon>Lophotrochozoa</taxon>
        <taxon>Mollusca</taxon>
        <taxon>Cephalopoda</taxon>
        <taxon>Coleoidea</taxon>
        <taxon>Octopodiformes</taxon>
        <taxon>Octopoda</taxon>
        <taxon>Incirrata</taxon>
        <taxon>Octopodidae</taxon>
        <taxon>Octopus</taxon>
    </lineage>
</organism>
<evidence type="ECO:0000313" key="1">
    <source>
        <dbReference type="EMBL" id="CAI9735852.1"/>
    </source>
</evidence>
<dbReference type="Proteomes" id="UP001162480">
    <property type="component" value="Chromosome 18"/>
</dbReference>
<evidence type="ECO:0000313" key="2">
    <source>
        <dbReference type="Proteomes" id="UP001162480"/>
    </source>
</evidence>
<accession>A0AA36BLC1</accession>
<name>A0AA36BLC1_OCTVU</name>
<dbReference type="AlphaFoldDB" id="A0AA36BLC1"/>
<protein>
    <submittedName>
        <fullName evidence="1">Uncharacterized protein</fullName>
    </submittedName>
</protein>
<reference evidence="1" key="1">
    <citation type="submission" date="2023-08" db="EMBL/GenBank/DDBJ databases">
        <authorList>
            <person name="Alioto T."/>
            <person name="Alioto T."/>
            <person name="Gomez Garrido J."/>
        </authorList>
    </citation>
    <scope>NUCLEOTIDE SEQUENCE</scope>
</reference>
<proteinExistence type="predicted"/>
<keyword evidence="2" id="KW-1185">Reference proteome</keyword>
<gene>
    <name evidence="1" type="ORF">OCTVUL_1B015076</name>
</gene>